<evidence type="ECO:0000256" key="4">
    <source>
        <dbReference type="SAM" id="MobiDB-lite"/>
    </source>
</evidence>
<comment type="caution">
    <text evidence="6">The sequence shown here is derived from an EMBL/GenBank/DDBJ whole genome shotgun (WGS) entry which is preliminary data.</text>
</comment>
<keyword evidence="2" id="KW-0547">Nucleotide-binding</keyword>
<dbReference type="Pfam" id="PF00005">
    <property type="entry name" value="ABC_tran"/>
    <property type="match status" value="1"/>
</dbReference>
<dbReference type="GO" id="GO:0016887">
    <property type="term" value="F:ATP hydrolysis activity"/>
    <property type="evidence" value="ECO:0007669"/>
    <property type="project" value="InterPro"/>
</dbReference>
<dbReference type="InterPro" id="IPR051782">
    <property type="entry name" value="ABC_Transporter_VariousFunc"/>
</dbReference>
<evidence type="ECO:0000313" key="7">
    <source>
        <dbReference type="Proteomes" id="UP000586454"/>
    </source>
</evidence>
<dbReference type="InterPro" id="IPR003439">
    <property type="entry name" value="ABC_transporter-like_ATP-bd"/>
</dbReference>
<feature type="compositionally biased region" description="Acidic residues" evidence="4">
    <location>
        <begin position="351"/>
        <end position="375"/>
    </location>
</feature>
<gene>
    <name evidence="6" type="ORF">PEPNEM18_00483</name>
</gene>
<dbReference type="Gene3D" id="3.40.50.300">
    <property type="entry name" value="P-loop containing nucleotide triphosphate hydrolases"/>
    <property type="match status" value="1"/>
</dbReference>
<evidence type="ECO:0000259" key="5">
    <source>
        <dbReference type="PROSITE" id="PS50893"/>
    </source>
</evidence>
<dbReference type="EMBL" id="CAIJCS010000014">
    <property type="protein sequence ID" value="CAC9925154.1"/>
    <property type="molecule type" value="Genomic_DNA"/>
</dbReference>
<keyword evidence="3 6" id="KW-0067">ATP-binding</keyword>
<feature type="domain" description="ABC transporter" evidence="5">
    <location>
        <begin position="4"/>
        <end position="230"/>
    </location>
</feature>
<organism evidence="6 7">
    <name type="scientific">Aedoeadaptatus nemausensis</name>
    <dbReference type="NCBI Taxonomy" id="2582829"/>
    <lineage>
        <taxon>Bacteria</taxon>
        <taxon>Bacillati</taxon>
        <taxon>Bacillota</taxon>
        <taxon>Tissierellia</taxon>
        <taxon>Tissierellales</taxon>
        <taxon>Peptoniphilaceae</taxon>
        <taxon>Aedoeadaptatus</taxon>
    </lineage>
</organism>
<dbReference type="SUPFAM" id="SSF52540">
    <property type="entry name" value="P-loop containing nucleoside triphosphate hydrolases"/>
    <property type="match status" value="1"/>
</dbReference>
<feature type="region of interest" description="Disordered" evidence="4">
    <location>
        <begin position="342"/>
        <end position="414"/>
    </location>
</feature>
<dbReference type="RefSeq" id="WP_180498869.1">
    <property type="nucleotide sequence ID" value="NZ_CAIJCS010000014.1"/>
</dbReference>
<evidence type="ECO:0000313" key="6">
    <source>
        <dbReference type="EMBL" id="CAC9925154.1"/>
    </source>
</evidence>
<evidence type="ECO:0000256" key="2">
    <source>
        <dbReference type="ARBA" id="ARBA00022741"/>
    </source>
</evidence>
<dbReference type="InterPro" id="IPR003593">
    <property type="entry name" value="AAA+_ATPase"/>
</dbReference>
<dbReference type="SMART" id="SM00382">
    <property type="entry name" value="AAA"/>
    <property type="match status" value="1"/>
</dbReference>
<dbReference type="Proteomes" id="UP000586454">
    <property type="component" value="Unassembled WGS sequence"/>
</dbReference>
<dbReference type="PROSITE" id="PS50893">
    <property type="entry name" value="ABC_TRANSPORTER_2"/>
    <property type="match status" value="1"/>
</dbReference>
<dbReference type="AlphaFoldDB" id="A0A6V6Y182"/>
<evidence type="ECO:0000256" key="1">
    <source>
        <dbReference type="ARBA" id="ARBA00022448"/>
    </source>
</evidence>
<keyword evidence="7" id="KW-1185">Reference proteome</keyword>
<sequence>MSAIVVSELTKKFRRQLVFNNFNLEVFDGEIFSVMGLPGSGKTTLARILFNFYKPNKGIVNVFDMSAQKEAKSVKEFTSYIPEDVWIYDNLKPNALFKHTLAFHGLKNTDDIQSLMEYFELDNKHKFFDLTDSERKRVAIVNALITKPKLLIIDNPTKDLNHAMVDKLFTHLKRLQRSEGLSVLLLTDDLSVGQRFGDRGAYLSGGRLVGLEYLKDKKNNDKVLRIFDELVSVPAFESIGCELLKDESGDIQFFYDGYLPTLTTVLHQEKIKNFTLEDALLENKINSFEYGDTPRKTANESAKKPEVADEAMDNDDTIVAYDEKLFDDDAEVVGELKEDPFDEAVESHEEVSEDTSEEASSDVSLVEEDRDDETIVIDHTKIEAADSYETEDSSDPYNSDELIHDSRKTAPIEAVDDDALAAEKLKSDAGKEED</sequence>
<dbReference type="PANTHER" id="PTHR42939:SF1">
    <property type="entry name" value="ABC TRANSPORTER ATP-BINDING PROTEIN ALBC-RELATED"/>
    <property type="match status" value="1"/>
</dbReference>
<dbReference type="InterPro" id="IPR027417">
    <property type="entry name" value="P-loop_NTPase"/>
</dbReference>
<feature type="compositionally biased region" description="Basic and acidic residues" evidence="4">
    <location>
        <begin position="401"/>
        <end position="410"/>
    </location>
</feature>
<accession>A0A6V6Y182</accession>
<feature type="compositionally biased region" description="Basic and acidic residues" evidence="4">
    <location>
        <begin position="292"/>
        <end position="307"/>
    </location>
</feature>
<dbReference type="PANTHER" id="PTHR42939">
    <property type="entry name" value="ABC TRANSPORTER ATP-BINDING PROTEIN ALBC-RELATED"/>
    <property type="match status" value="1"/>
</dbReference>
<evidence type="ECO:0000256" key="3">
    <source>
        <dbReference type="ARBA" id="ARBA00022840"/>
    </source>
</evidence>
<name>A0A6V6Y182_9FIRM</name>
<reference evidence="6 7" key="1">
    <citation type="submission" date="2020-06" db="EMBL/GenBank/DDBJ databases">
        <authorList>
            <person name="Criscuolo A."/>
        </authorList>
    </citation>
    <scope>NUCLEOTIDE SEQUENCE [LARGE SCALE GENOMIC DNA]</scope>
    <source>
        <strain evidence="6">1804121828</strain>
    </source>
</reference>
<proteinExistence type="predicted"/>
<keyword evidence="1" id="KW-0813">Transport</keyword>
<dbReference type="GO" id="GO:0005524">
    <property type="term" value="F:ATP binding"/>
    <property type="evidence" value="ECO:0007669"/>
    <property type="project" value="UniProtKB-KW"/>
</dbReference>
<protein>
    <submittedName>
        <fullName evidence="6">ABC transporter, ATP-binding protein</fullName>
    </submittedName>
</protein>
<feature type="region of interest" description="Disordered" evidence="4">
    <location>
        <begin position="291"/>
        <end position="314"/>
    </location>
</feature>